<dbReference type="Proteomes" id="UP000589620">
    <property type="component" value="Unassembled WGS sequence"/>
</dbReference>
<evidence type="ECO:0000256" key="3">
    <source>
        <dbReference type="ARBA" id="ARBA00022692"/>
    </source>
</evidence>
<reference evidence="8 9" key="1">
    <citation type="submission" date="2020-07" db="EMBL/GenBank/DDBJ databases">
        <title>Sequencing the genomes of 1000 actinobacteria strains.</title>
        <authorList>
            <person name="Klenk H.-P."/>
        </authorList>
    </citation>
    <scope>NUCLEOTIDE SEQUENCE [LARGE SCALE GENOMIC DNA]</scope>
    <source>
        <strain evidence="8 9">DSM 23871</strain>
    </source>
</reference>
<evidence type="ECO:0000256" key="6">
    <source>
        <dbReference type="SAM" id="Phobius"/>
    </source>
</evidence>
<feature type="transmembrane region" description="Helical" evidence="6">
    <location>
        <begin position="41"/>
        <end position="62"/>
    </location>
</feature>
<keyword evidence="9" id="KW-1185">Reference proteome</keyword>
<keyword evidence="4 6" id="KW-1133">Transmembrane helix</keyword>
<keyword evidence="3 6" id="KW-0812">Transmembrane</keyword>
<accession>A0A852SZ62</accession>
<keyword evidence="2" id="KW-1003">Cell membrane</keyword>
<dbReference type="GO" id="GO:0005886">
    <property type="term" value="C:plasma membrane"/>
    <property type="evidence" value="ECO:0007669"/>
    <property type="project" value="UniProtKB-SubCell"/>
</dbReference>
<feature type="domain" description="Cardiolipin synthase N-terminal" evidence="7">
    <location>
        <begin position="22"/>
        <end position="64"/>
    </location>
</feature>
<evidence type="ECO:0000256" key="4">
    <source>
        <dbReference type="ARBA" id="ARBA00022989"/>
    </source>
</evidence>
<dbReference type="RefSeq" id="WP_179455364.1">
    <property type="nucleotide sequence ID" value="NZ_BAAAPX010000001.1"/>
</dbReference>
<evidence type="ECO:0000256" key="5">
    <source>
        <dbReference type="ARBA" id="ARBA00023136"/>
    </source>
</evidence>
<keyword evidence="5 6" id="KW-0472">Membrane</keyword>
<feature type="transmembrane region" description="Helical" evidence="6">
    <location>
        <begin position="6"/>
        <end position="29"/>
    </location>
</feature>
<protein>
    <submittedName>
        <fullName evidence="8">Putative membrane protein</fullName>
    </submittedName>
</protein>
<evidence type="ECO:0000313" key="9">
    <source>
        <dbReference type="Proteomes" id="UP000589620"/>
    </source>
</evidence>
<evidence type="ECO:0000313" key="8">
    <source>
        <dbReference type="EMBL" id="NYD73730.1"/>
    </source>
</evidence>
<evidence type="ECO:0000259" key="7">
    <source>
        <dbReference type="Pfam" id="PF13396"/>
    </source>
</evidence>
<sequence length="77" mass="8279">MFSGLAGWHALIVFGMFVVPFILWLIAVIQIAAARAAAGPTVGWLILVTLAPFLGAILWFTIGRSSLRRETPPTQTG</sequence>
<evidence type="ECO:0000256" key="2">
    <source>
        <dbReference type="ARBA" id="ARBA00022475"/>
    </source>
</evidence>
<dbReference type="InterPro" id="IPR027379">
    <property type="entry name" value="CLS_N"/>
</dbReference>
<dbReference type="Pfam" id="PF13396">
    <property type="entry name" value="PLDc_N"/>
    <property type="match status" value="1"/>
</dbReference>
<comment type="subcellular location">
    <subcellularLocation>
        <location evidence="1">Cell membrane</location>
        <topology evidence="1">Multi-pass membrane protein</topology>
    </subcellularLocation>
</comment>
<evidence type="ECO:0000256" key="1">
    <source>
        <dbReference type="ARBA" id="ARBA00004651"/>
    </source>
</evidence>
<proteinExistence type="predicted"/>
<name>A0A852SZ62_9MICO</name>
<organism evidence="8 9">
    <name type="scientific">Leifsonia soli</name>
    <dbReference type="NCBI Taxonomy" id="582665"/>
    <lineage>
        <taxon>Bacteria</taxon>
        <taxon>Bacillati</taxon>
        <taxon>Actinomycetota</taxon>
        <taxon>Actinomycetes</taxon>
        <taxon>Micrococcales</taxon>
        <taxon>Microbacteriaceae</taxon>
        <taxon>Leifsonia</taxon>
    </lineage>
</organism>
<comment type="caution">
    <text evidence="8">The sequence shown here is derived from an EMBL/GenBank/DDBJ whole genome shotgun (WGS) entry which is preliminary data.</text>
</comment>
<dbReference type="EMBL" id="JACCBJ010000001">
    <property type="protein sequence ID" value="NYD73730.1"/>
    <property type="molecule type" value="Genomic_DNA"/>
</dbReference>
<dbReference type="AlphaFoldDB" id="A0A852SZ62"/>
<gene>
    <name evidence="8" type="ORF">BJ963_001249</name>
</gene>